<evidence type="ECO:0000313" key="2">
    <source>
        <dbReference type="EMBL" id="MRW84871.1"/>
    </source>
</evidence>
<name>A0A844D1N2_9BURK</name>
<dbReference type="InterPro" id="IPR024467">
    <property type="entry name" value="Xre/MbcA/ParS-like_toxin-bd"/>
</dbReference>
<proteinExistence type="predicted"/>
<reference evidence="2 3" key="1">
    <citation type="submission" date="2019-11" db="EMBL/GenBank/DDBJ databases">
        <title>Novel species isolated from a subtropical stream in China.</title>
        <authorList>
            <person name="Lu H."/>
        </authorList>
    </citation>
    <scope>NUCLEOTIDE SEQUENCE [LARGE SCALE GENOMIC DNA]</scope>
    <source>
        <strain evidence="2 3">FT26W</strain>
    </source>
</reference>
<dbReference type="RefSeq" id="WP_154357923.1">
    <property type="nucleotide sequence ID" value="NZ_WKJL01000007.1"/>
</dbReference>
<keyword evidence="3" id="KW-1185">Reference proteome</keyword>
<dbReference type="AlphaFoldDB" id="A0A844D1N2"/>
<protein>
    <submittedName>
        <fullName evidence="2">DUF2384 domain-containing protein</fullName>
    </submittedName>
</protein>
<comment type="caution">
    <text evidence="2">The sequence shown here is derived from an EMBL/GenBank/DDBJ whole genome shotgun (WGS) entry which is preliminary data.</text>
</comment>
<dbReference type="EMBL" id="WKJL01000007">
    <property type="protein sequence ID" value="MRW84871.1"/>
    <property type="molecule type" value="Genomic_DNA"/>
</dbReference>
<dbReference type="Proteomes" id="UP000439986">
    <property type="component" value="Unassembled WGS sequence"/>
</dbReference>
<organism evidence="2 3">
    <name type="scientific">Duganella aquatilis</name>
    <dbReference type="NCBI Taxonomy" id="2666082"/>
    <lineage>
        <taxon>Bacteria</taxon>
        <taxon>Pseudomonadati</taxon>
        <taxon>Pseudomonadota</taxon>
        <taxon>Betaproteobacteria</taxon>
        <taxon>Burkholderiales</taxon>
        <taxon>Oxalobacteraceae</taxon>
        <taxon>Telluria group</taxon>
        <taxon>Duganella</taxon>
    </lineage>
</organism>
<accession>A0A844D1N2</accession>
<feature type="domain" description="Antitoxin Xre/MbcA/ParS-like toxin-binding" evidence="1">
    <location>
        <begin position="18"/>
        <end position="66"/>
    </location>
</feature>
<gene>
    <name evidence="2" type="ORF">GJ698_12340</name>
</gene>
<dbReference type="Pfam" id="PF09722">
    <property type="entry name" value="Xre_MbcA_ParS_C"/>
    <property type="match status" value="1"/>
</dbReference>
<sequence length="70" mass="7387">MKSEKAALAGFAEVSAMALKIFGNEDAAKVWLNSPNYAFLGVAPIEYLQTTNGLTQVRQVLNTIATGGLA</sequence>
<evidence type="ECO:0000259" key="1">
    <source>
        <dbReference type="Pfam" id="PF09722"/>
    </source>
</evidence>
<evidence type="ECO:0000313" key="3">
    <source>
        <dbReference type="Proteomes" id="UP000439986"/>
    </source>
</evidence>